<evidence type="ECO:0000256" key="6">
    <source>
        <dbReference type="ARBA" id="ARBA00022840"/>
    </source>
</evidence>
<keyword evidence="2 8" id="KW-0808">Transferase</keyword>
<dbReference type="InterPro" id="IPR005280">
    <property type="entry name" value="Homoserine_kinase_II"/>
</dbReference>
<evidence type="ECO:0000256" key="1">
    <source>
        <dbReference type="ARBA" id="ARBA00022605"/>
    </source>
</evidence>
<protein>
    <recommendedName>
        <fullName evidence="8 9">Homoserine kinase</fullName>
        <shortName evidence="8">HK</shortName>
        <shortName evidence="8">HSK</shortName>
        <ecNumber evidence="8 9">2.7.1.39</ecNumber>
    </recommendedName>
</protein>
<evidence type="ECO:0000256" key="8">
    <source>
        <dbReference type="HAMAP-Rule" id="MF_00301"/>
    </source>
</evidence>
<comment type="pathway">
    <text evidence="8">Amino-acid biosynthesis; L-threonine biosynthesis; L-threonine from L-aspartate: step 4/5.</text>
</comment>
<evidence type="ECO:0000313" key="12">
    <source>
        <dbReference type="Proteomes" id="UP001597296"/>
    </source>
</evidence>
<dbReference type="Gene3D" id="3.30.200.20">
    <property type="entry name" value="Phosphorylase Kinase, domain 1"/>
    <property type="match status" value="1"/>
</dbReference>
<keyword evidence="4 8" id="KW-0547">Nucleotide-binding</keyword>
<feature type="domain" description="Aminoglycoside phosphotransferase" evidence="10">
    <location>
        <begin position="27"/>
        <end position="262"/>
    </location>
</feature>
<dbReference type="NCBIfam" id="TIGR00938">
    <property type="entry name" value="thrB_alt"/>
    <property type="match status" value="1"/>
</dbReference>
<dbReference type="NCBIfam" id="NF003558">
    <property type="entry name" value="PRK05231.1"/>
    <property type="match status" value="1"/>
</dbReference>
<comment type="similarity">
    <text evidence="7 8">Belongs to the pseudomonas-type ThrB family.</text>
</comment>
<evidence type="ECO:0000259" key="10">
    <source>
        <dbReference type="Pfam" id="PF01636"/>
    </source>
</evidence>
<dbReference type="GO" id="GO:0004413">
    <property type="term" value="F:homoserine kinase activity"/>
    <property type="evidence" value="ECO:0007669"/>
    <property type="project" value="UniProtKB-EC"/>
</dbReference>
<dbReference type="InterPro" id="IPR011009">
    <property type="entry name" value="Kinase-like_dom_sf"/>
</dbReference>
<evidence type="ECO:0000256" key="7">
    <source>
        <dbReference type="ARBA" id="ARBA00038240"/>
    </source>
</evidence>
<reference evidence="12" key="1">
    <citation type="journal article" date="2019" name="Int. J. Syst. Evol. Microbiol.">
        <title>The Global Catalogue of Microorganisms (GCM) 10K type strain sequencing project: providing services to taxonomists for standard genome sequencing and annotation.</title>
        <authorList>
            <consortium name="The Broad Institute Genomics Platform"/>
            <consortium name="The Broad Institute Genome Sequencing Center for Infectious Disease"/>
            <person name="Wu L."/>
            <person name="Ma J."/>
        </authorList>
    </citation>
    <scope>NUCLEOTIDE SEQUENCE [LARGE SCALE GENOMIC DNA]</scope>
    <source>
        <strain evidence="12">KCTC 15012</strain>
    </source>
</reference>
<dbReference type="Gene3D" id="3.90.1200.10">
    <property type="match status" value="1"/>
</dbReference>
<evidence type="ECO:0000313" key="11">
    <source>
        <dbReference type="EMBL" id="MFD2234594.1"/>
    </source>
</evidence>
<evidence type="ECO:0000256" key="2">
    <source>
        <dbReference type="ARBA" id="ARBA00022679"/>
    </source>
</evidence>
<keyword evidence="5 8" id="KW-0418">Kinase</keyword>
<dbReference type="PANTHER" id="PTHR21064:SF6">
    <property type="entry name" value="AMINOGLYCOSIDE PHOSPHOTRANSFERASE DOMAIN-CONTAINING PROTEIN"/>
    <property type="match status" value="1"/>
</dbReference>
<dbReference type="HAMAP" id="MF_00301">
    <property type="entry name" value="Homoser_kinase_2"/>
    <property type="match status" value="1"/>
</dbReference>
<dbReference type="EMBL" id="JBHUIY010000024">
    <property type="protein sequence ID" value="MFD2234594.1"/>
    <property type="molecule type" value="Genomic_DNA"/>
</dbReference>
<comment type="caution">
    <text evidence="11">The sequence shown here is derived from an EMBL/GenBank/DDBJ whole genome shotgun (WGS) entry which is preliminary data.</text>
</comment>
<organism evidence="11 12">
    <name type="scientific">Phaeospirillum tilakii</name>
    <dbReference type="NCBI Taxonomy" id="741673"/>
    <lineage>
        <taxon>Bacteria</taxon>
        <taxon>Pseudomonadati</taxon>
        <taxon>Pseudomonadota</taxon>
        <taxon>Alphaproteobacteria</taxon>
        <taxon>Rhodospirillales</taxon>
        <taxon>Rhodospirillaceae</taxon>
        <taxon>Phaeospirillum</taxon>
    </lineage>
</organism>
<evidence type="ECO:0000256" key="5">
    <source>
        <dbReference type="ARBA" id="ARBA00022777"/>
    </source>
</evidence>
<accession>A0ABW5CBH5</accession>
<gene>
    <name evidence="8 11" type="primary">thrB</name>
    <name evidence="11" type="ORF">ACFSNB_12320</name>
</gene>
<dbReference type="Proteomes" id="UP001597296">
    <property type="component" value="Unassembled WGS sequence"/>
</dbReference>
<keyword evidence="3 8" id="KW-0791">Threonine biosynthesis</keyword>
<dbReference type="CDD" id="cd05153">
    <property type="entry name" value="HomoserineK_II"/>
    <property type="match status" value="1"/>
</dbReference>
<keyword evidence="1 8" id="KW-0028">Amino-acid biosynthesis</keyword>
<dbReference type="InterPro" id="IPR050249">
    <property type="entry name" value="Pseudomonas-type_ThrB"/>
</dbReference>
<dbReference type="SUPFAM" id="SSF56112">
    <property type="entry name" value="Protein kinase-like (PK-like)"/>
    <property type="match status" value="1"/>
</dbReference>
<dbReference type="RefSeq" id="WP_377316963.1">
    <property type="nucleotide sequence ID" value="NZ_JBHUIY010000024.1"/>
</dbReference>
<proteinExistence type="inferred from homology"/>
<name>A0ABW5CBH5_9PROT</name>
<evidence type="ECO:0000256" key="4">
    <source>
        <dbReference type="ARBA" id="ARBA00022741"/>
    </source>
</evidence>
<evidence type="ECO:0000256" key="3">
    <source>
        <dbReference type="ARBA" id="ARBA00022697"/>
    </source>
</evidence>
<keyword evidence="6 8" id="KW-0067">ATP-binding</keyword>
<evidence type="ECO:0000256" key="9">
    <source>
        <dbReference type="NCBIfam" id="TIGR00938"/>
    </source>
</evidence>
<dbReference type="Pfam" id="PF01636">
    <property type="entry name" value="APH"/>
    <property type="match status" value="1"/>
</dbReference>
<comment type="catalytic activity">
    <reaction evidence="8">
        <text>L-homoserine + ATP = O-phospho-L-homoserine + ADP + H(+)</text>
        <dbReference type="Rhea" id="RHEA:13985"/>
        <dbReference type="ChEBI" id="CHEBI:15378"/>
        <dbReference type="ChEBI" id="CHEBI:30616"/>
        <dbReference type="ChEBI" id="CHEBI:57476"/>
        <dbReference type="ChEBI" id="CHEBI:57590"/>
        <dbReference type="ChEBI" id="CHEBI:456216"/>
        <dbReference type="EC" id="2.7.1.39"/>
    </reaction>
</comment>
<dbReference type="EC" id="2.7.1.39" evidence="8 9"/>
<dbReference type="PANTHER" id="PTHR21064">
    <property type="entry name" value="AMINOGLYCOSIDE PHOSPHOTRANSFERASE DOMAIN-CONTAINING PROTEIN-RELATED"/>
    <property type="match status" value="1"/>
</dbReference>
<sequence>MAVYTEVPDDELDSFAREYDIGRVVSCKGIAEGVENSNYLLQTDRGSYILTLYEKRVDPAELPFFLGLMEHLAARGLACPTPIPGRDGRALRSLCGRPAAIVSFLAGVWHARPRPEHCAALGEAMAEMHLKGADFGGRRPNSLSVAGWRPLFEAIRPRAGQIDPSLAPLVADELDLLEASWPSDLPVGLIHADLFPDNVFFLPTDAGGERVSGLIDFYFACTDILAYDLAICLNAWCFETDGAFNATKARLMLGAYRKRRPLSEPELAALPLLARGAALRFLLTRAYDWLNTPAGALVKRKDPLEYLRKLRFHQGLTGPGGYGIAP</sequence>
<dbReference type="InterPro" id="IPR002575">
    <property type="entry name" value="Aminoglycoside_PTrfase"/>
</dbReference>
<keyword evidence="12" id="KW-1185">Reference proteome</keyword>